<name>A0A6A5C9U6_NAEFO</name>
<sequence>MPELLSSSSTKSRKRLKGKVCCVCDSQHEKWTKGFLLNNEGAKVASLYFQKPSIRADEYCCNIKYLKLKKHYQSEISKKTGRPINETTSSKKRKETNDSAMQTVPLQQSLQQFQDNPNQTVEIHFPENGIKSTLQLKGSGKTTARKNLQKVARAKIIPLANAIMKTHSQDTYYVLSSLKPTKKVIEKSKFLNAKITKATKQAVKKARTLIQNRQQQLAPIIACGTNSSKEKFRKINIINAKQSNQEKLKNTHLKSPFSRIRKCFQQQPLLDFVCNKFDSGNYATATALGEELLQIMDTHVDAELNKIQKDIYNKILKSVKHPDTKSIKRDIPSILKYIYIQQKLASLNSTNLLNQVKDHGGIVQIESQNKWSKIAKALNINLKFPEDICRLGFYHFQNEIPPIQIHQRRIVKLDNDIFMPYYSEQEMKEDISALCIGQETEEEEDETKLYSNEDWVKAFENPLPVYIGRPIKVPITLNGKDIEVHGVVRDLIPVIIQHIIQCCKRGYIKNNPKPIAVQIKGIDWMDGTSMLNKSLVKISIHILWDEAMFNSEGYDFVTKSLALLYVWCSETKENVSIVSKILQKQYIQLAKFSFEYDGIKFTMKPKYMSADYSNAAKRWNHKVGGDHRCCKCDVFFKGNQCDYCECIKLLTNNKSLENLYKLGNRGLDEYENGAEILHVTKGISTSMFTLFKKEENFQEENCFAAFDEYIRHNAQSGTMSNGDWRMAFCNFEKCILPFIIQAPENAELILLLWRDIVRYLYTKKTHTLTENQEFCVKVFVFGCLAVNRWGKNIAGLHFHELWIHISQLIWQVNLYYLSSEKDEQNFSKEKRIAKHNSNHQPEKAVLEIIRKTVLGDVVRESFQNTSSTHKSQIEKLLKDVPLIPSVIPKALLTHQQYSQWVPLFEATILKSNYSSFQKFEFNGHIIHTQGAAVTEKLEKLFEKCILLKPTTLKGKSKCPNCKSTEHISEECVIGCCSNCCEEASCAFHIKQKKKSLERLNKQAEKLNSVINSSQSQTQANATQDVSTPSQSLPPTQLAQVMNPPIIEQKKTCANPGCHLVKVSGKCKYKMCKKCCDKCNVDCIYHIKQGKSKPIAGTSSEKQMLSFITANKNR</sequence>
<accession>A0A6A5C9U6</accession>
<feature type="region of interest" description="Disordered" evidence="1">
    <location>
        <begin position="79"/>
        <end position="101"/>
    </location>
</feature>
<proteinExistence type="predicted"/>
<reference evidence="2 3" key="1">
    <citation type="journal article" date="2019" name="Sci. Rep.">
        <title>Nanopore sequencing improves the draft genome of the human pathogenic amoeba Naegleria fowleri.</title>
        <authorList>
            <person name="Liechti N."/>
            <person name="Schurch N."/>
            <person name="Bruggmann R."/>
            <person name="Wittwer M."/>
        </authorList>
    </citation>
    <scope>NUCLEOTIDE SEQUENCE [LARGE SCALE GENOMIC DNA]</scope>
    <source>
        <strain evidence="2 3">ATCC 30894</strain>
    </source>
</reference>
<feature type="compositionally biased region" description="Polar residues" evidence="1">
    <location>
        <begin position="1024"/>
        <end position="1035"/>
    </location>
</feature>
<evidence type="ECO:0008006" key="4">
    <source>
        <dbReference type="Google" id="ProtNLM"/>
    </source>
</evidence>
<dbReference type="AlphaFoldDB" id="A0A6A5C9U6"/>
<dbReference type="GeneID" id="68117584"/>
<dbReference type="OrthoDB" id="10461398at2759"/>
<keyword evidence="3" id="KW-1185">Reference proteome</keyword>
<dbReference type="EMBL" id="VFQX01000006">
    <property type="protein sequence ID" value="KAF0983304.1"/>
    <property type="molecule type" value="Genomic_DNA"/>
</dbReference>
<dbReference type="Proteomes" id="UP000444721">
    <property type="component" value="Unassembled WGS sequence"/>
</dbReference>
<evidence type="ECO:0000256" key="1">
    <source>
        <dbReference type="SAM" id="MobiDB-lite"/>
    </source>
</evidence>
<dbReference type="VEuPathDB" id="AmoebaDB:FDP41_010369"/>
<dbReference type="VEuPathDB" id="AmoebaDB:NF0129260"/>
<feature type="compositionally biased region" description="Low complexity" evidence="1">
    <location>
        <begin position="1011"/>
        <end position="1023"/>
    </location>
</feature>
<dbReference type="OMA" id="IDWMDGT"/>
<organism evidence="2 3">
    <name type="scientific">Naegleria fowleri</name>
    <name type="common">Brain eating amoeba</name>
    <dbReference type="NCBI Taxonomy" id="5763"/>
    <lineage>
        <taxon>Eukaryota</taxon>
        <taxon>Discoba</taxon>
        <taxon>Heterolobosea</taxon>
        <taxon>Tetramitia</taxon>
        <taxon>Eutetramitia</taxon>
        <taxon>Vahlkampfiidae</taxon>
        <taxon>Naegleria</taxon>
    </lineage>
</organism>
<evidence type="ECO:0000313" key="3">
    <source>
        <dbReference type="Proteomes" id="UP000444721"/>
    </source>
</evidence>
<protein>
    <recommendedName>
        <fullName evidence="4">ARID domain-containing protein</fullName>
    </recommendedName>
</protein>
<gene>
    <name evidence="2" type="ORF">FDP41_010369</name>
</gene>
<dbReference type="RefSeq" id="XP_044568017.1">
    <property type="nucleotide sequence ID" value="XM_044700659.1"/>
</dbReference>
<comment type="caution">
    <text evidence="2">The sequence shown here is derived from an EMBL/GenBank/DDBJ whole genome shotgun (WGS) entry which is preliminary data.</text>
</comment>
<evidence type="ECO:0000313" key="2">
    <source>
        <dbReference type="EMBL" id="KAF0983304.1"/>
    </source>
</evidence>
<feature type="region of interest" description="Disordered" evidence="1">
    <location>
        <begin position="1010"/>
        <end position="1035"/>
    </location>
</feature>
<dbReference type="VEuPathDB" id="AmoebaDB:NfTy_011630"/>